<accession>A0ABT6EC63</accession>
<dbReference type="InterPro" id="IPR013320">
    <property type="entry name" value="ConA-like_dom_sf"/>
</dbReference>
<proteinExistence type="predicted"/>
<protein>
    <submittedName>
        <fullName evidence="1">Uncharacterized protein</fullName>
    </submittedName>
</protein>
<dbReference type="RefSeq" id="WP_267985819.1">
    <property type="nucleotide sequence ID" value="NZ_JAPQEX020000001.1"/>
</dbReference>
<evidence type="ECO:0000313" key="2">
    <source>
        <dbReference type="Proteomes" id="UP001075001"/>
    </source>
</evidence>
<sequence>MSILQENPEWVDGIYQLTEETPVLGKQENVSGDGPSNIQAQQLANRTLWLKEEIQSTSDYREYTFYTSESDPDGTIAGRAGTPVGKTFRVAIADAENVIIAFSYYRNDGDTVIYLNSVPSNRYIENVIDFIAQEVRKRTNLISSSGSDAILSLCDEWGYEAARITESSFETVTLQLIRTSTGPLLLLADEYGNAIKLLSENGALIAGNNEFRTSEHLLSFQDEYGNEIVFLDKQGRQYIGENIIFDAPEWAHVVLDEFGWVIFGYKNDGTYVGPDTGGGSNIEPVPSVIEADAAAHWLFGYEGTSYSSRVGNKSLTPQSAPEFNQNFISLPAWNGALISDIPESGEYTVCAVVRIPVQASETDCVVIYGTQNGYSLRDDDDTYTGNQLSLFSDRESRRWIRSKISGYRGTSRHYPTTYPPTGQWLFITHVVKLTGNGERFQVISIGGNNYQKLREADSDRLILSGRTFAIGNAYCDVPMFKTKGLDIAECIYFDSALSQQDIQRVYQNSRQRMTERRISLL</sequence>
<dbReference type="EMBL" id="JAPQEX020000001">
    <property type="protein sequence ID" value="MDG1642003.1"/>
    <property type="molecule type" value="Genomic_DNA"/>
</dbReference>
<keyword evidence="2" id="KW-1185">Reference proteome</keyword>
<dbReference type="Gene3D" id="2.60.120.200">
    <property type="match status" value="1"/>
</dbReference>
<organism evidence="1 2">
    <name type="scientific">Klebsiella huaxiensis</name>
    <dbReference type="NCBI Taxonomy" id="2153354"/>
    <lineage>
        <taxon>Bacteria</taxon>
        <taxon>Pseudomonadati</taxon>
        <taxon>Pseudomonadota</taxon>
        <taxon>Gammaproteobacteria</taxon>
        <taxon>Enterobacterales</taxon>
        <taxon>Enterobacteriaceae</taxon>
        <taxon>Klebsiella/Raoultella group</taxon>
        <taxon>Klebsiella</taxon>
    </lineage>
</organism>
<dbReference type="Proteomes" id="UP001075001">
    <property type="component" value="Unassembled WGS sequence"/>
</dbReference>
<gene>
    <name evidence="1" type="ORF">OXR69_008970</name>
</gene>
<dbReference type="SUPFAM" id="SSF49899">
    <property type="entry name" value="Concanavalin A-like lectins/glucanases"/>
    <property type="match status" value="1"/>
</dbReference>
<evidence type="ECO:0000313" key="1">
    <source>
        <dbReference type="EMBL" id="MDG1642003.1"/>
    </source>
</evidence>
<name>A0ABT6EC63_9ENTR</name>
<comment type="caution">
    <text evidence="1">The sequence shown here is derived from an EMBL/GenBank/DDBJ whole genome shotgun (WGS) entry which is preliminary data.</text>
</comment>
<reference evidence="1" key="1">
    <citation type="submission" date="2023-03" db="EMBL/GenBank/DDBJ databases">
        <title>identification of new KPC variant in Klebsiella huaxiensis from the Hospital Sewage Samples in China.</title>
        <authorList>
            <person name="Wu Y."/>
        </authorList>
    </citation>
    <scope>NUCLEOTIDE SEQUENCE</scope>
    <source>
        <strain evidence="1">ZR-9</strain>
    </source>
</reference>